<keyword evidence="2" id="KW-1185">Reference proteome</keyword>
<dbReference type="EMBL" id="WKKI01000091">
    <property type="protein sequence ID" value="MRX74416.1"/>
    <property type="molecule type" value="Genomic_DNA"/>
</dbReference>
<dbReference type="RefSeq" id="WP_154309860.1">
    <property type="nucleotide sequence ID" value="NZ_WKKI01000091.1"/>
</dbReference>
<gene>
    <name evidence="1" type="ORF">GJU40_20065</name>
</gene>
<organism evidence="1 2">
    <name type="scientific">Metabacillus lacus</name>
    <dbReference type="NCBI Taxonomy" id="1983721"/>
    <lineage>
        <taxon>Bacteria</taxon>
        <taxon>Bacillati</taxon>
        <taxon>Bacillota</taxon>
        <taxon>Bacilli</taxon>
        <taxon>Bacillales</taxon>
        <taxon>Bacillaceae</taxon>
        <taxon>Metabacillus</taxon>
    </lineage>
</organism>
<dbReference type="Pfam" id="PF11553">
    <property type="entry name" value="DUF3231"/>
    <property type="match status" value="2"/>
</dbReference>
<evidence type="ECO:0000313" key="1">
    <source>
        <dbReference type="EMBL" id="MRX74416.1"/>
    </source>
</evidence>
<evidence type="ECO:0000313" key="2">
    <source>
        <dbReference type="Proteomes" id="UP000448867"/>
    </source>
</evidence>
<dbReference type="AlphaFoldDB" id="A0A7X2J2S7"/>
<dbReference type="InterPro" id="IPR021617">
    <property type="entry name" value="DUF3231"/>
</dbReference>
<reference evidence="1 2" key="1">
    <citation type="submission" date="2019-11" db="EMBL/GenBank/DDBJ databases">
        <title>Bacillus lacus genome.</title>
        <authorList>
            <person name="Allen C.J."/>
            <person name="Newman J.D."/>
        </authorList>
    </citation>
    <scope>NUCLEOTIDE SEQUENCE [LARGE SCALE GENOMIC DNA]</scope>
    <source>
        <strain evidence="1 2">KCTC 33946</strain>
    </source>
</reference>
<sequence length="335" mass="38330">MENHSTNTKITSSELANLWMQYVNDSLARCVFRHFLYHIEDKSVQEVVQYALEIAEGHLVKCEQFLTKEGYPKPMGFTDQDVTVEAPRLFTDTFIIVYVQIMAVHGMTRYAGALGNILDEEQRKYFRHVLIETMELYDKATTVLLDKGIISKPPTFNNHQKVEYLTKQNFLTGWFGRRRPISAVEVSGTFLNLQKTMVKIVLELGFGQVAQSKKVQKYMERGRQLCRKHFEILSLMLNEDNLHIPRTFETEVTDSTLSPFSDKLMLFHVATLLSSAVGYYGEALALSQRRDLGVSYSTMIADIEVIAEDGMNLLIDNGWMEQPPLATDHEGLARN</sequence>
<dbReference type="OrthoDB" id="1675670at2"/>
<dbReference type="InterPro" id="IPR012347">
    <property type="entry name" value="Ferritin-like"/>
</dbReference>
<proteinExistence type="predicted"/>
<name>A0A7X2J2S7_9BACI</name>
<accession>A0A7X2J2S7</accession>
<protein>
    <submittedName>
        <fullName evidence="1">DUF3231 family protein</fullName>
    </submittedName>
</protein>
<dbReference type="Proteomes" id="UP000448867">
    <property type="component" value="Unassembled WGS sequence"/>
</dbReference>
<comment type="caution">
    <text evidence="1">The sequence shown here is derived from an EMBL/GenBank/DDBJ whole genome shotgun (WGS) entry which is preliminary data.</text>
</comment>
<dbReference type="Gene3D" id="1.20.1260.10">
    <property type="match status" value="2"/>
</dbReference>